<evidence type="ECO:0000256" key="1">
    <source>
        <dbReference type="ARBA" id="ARBA00022737"/>
    </source>
</evidence>
<keyword evidence="1" id="KW-0677">Repeat</keyword>
<evidence type="ECO:0000259" key="3">
    <source>
        <dbReference type="PROSITE" id="PS50222"/>
    </source>
</evidence>
<evidence type="ECO:0000313" key="5">
    <source>
        <dbReference type="Proteomes" id="UP001595851"/>
    </source>
</evidence>
<keyword evidence="5" id="KW-1185">Reference proteome</keyword>
<protein>
    <submittedName>
        <fullName evidence="4">EF-hand domain-containing protein</fullName>
    </submittedName>
</protein>
<gene>
    <name evidence="4" type="ORF">ACFOY2_47175</name>
</gene>
<evidence type="ECO:0000256" key="2">
    <source>
        <dbReference type="ARBA" id="ARBA00022837"/>
    </source>
</evidence>
<dbReference type="Proteomes" id="UP001595851">
    <property type="component" value="Unassembled WGS sequence"/>
</dbReference>
<proteinExistence type="predicted"/>
<dbReference type="PROSITE" id="PS00018">
    <property type="entry name" value="EF_HAND_1"/>
    <property type="match status" value="2"/>
</dbReference>
<dbReference type="InterPro" id="IPR011992">
    <property type="entry name" value="EF-hand-dom_pair"/>
</dbReference>
<dbReference type="CDD" id="cd00051">
    <property type="entry name" value="EFh"/>
    <property type="match status" value="1"/>
</dbReference>
<organism evidence="4 5">
    <name type="scientific">Nonomuraea purpurea</name>
    <dbReference type="NCBI Taxonomy" id="1849276"/>
    <lineage>
        <taxon>Bacteria</taxon>
        <taxon>Bacillati</taxon>
        <taxon>Actinomycetota</taxon>
        <taxon>Actinomycetes</taxon>
        <taxon>Streptosporangiales</taxon>
        <taxon>Streptosporangiaceae</taxon>
        <taxon>Nonomuraea</taxon>
    </lineage>
</organism>
<dbReference type="Gene3D" id="1.10.238.10">
    <property type="entry name" value="EF-hand"/>
    <property type="match status" value="1"/>
</dbReference>
<evidence type="ECO:0000313" key="4">
    <source>
        <dbReference type="EMBL" id="MFC4014875.1"/>
    </source>
</evidence>
<dbReference type="SMART" id="SM00054">
    <property type="entry name" value="EFh"/>
    <property type="match status" value="2"/>
</dbReference>
<dbReference type="InterPro" id="IPR018247">
    <property type="entry name" value="EF_Hand_1_Ca_BS"/>
</dbReference>
<dbReference type="PANTHER" id="PTHR23050">
    <property type="entry name" value="CALCIUM BINDING PROTEIN"/>
    <property type="match status" value="1"/>
</dbReference>
<reference evidence="5" key="1">
    <citation type="journal article" date="2019" name="Int. J. Syst. Evol. Microbiol.">
        <title>The Global Catalogue of Microorganisms (GCM) 10K type strain sequencing project: providing services to taxonomists for standard genome sequencing and annotation.</title>
        <authorList>
            <consortium name="The Broad Institute Genomics Platform"/>
            <consortium name="The Broad Institute Genome Sequencing Center for Infectious Disease"/>
            <person name="Wu L."/>
            <person name="Ma J."/>
        </authorList>
    </citation>
    <scope>NUCLEOTIDE SEQUENCE [LARGE SCALE GENOMIC DNA]</scope>
    <source>
        <strain evidence="5">TBRC 1276</strain>
    </source>
</reference>
<dbReference type="Pfam" id="PF13499">
    <property type="entry name" value="EF-hand_7"/>
    <property type="match status" value="1"/>
</dbReference>
<dbReference type="EMBL" id="JBHSBI010000038">
    <property type="protein sequence ID" value="MFC4014875.1"/>
    <property type="molecule type" value="Genomic_DNA"/>
</dbReference>
<feature type="domain" description="EF-hand" evidence="3">
    <location>
        <begin position="40"/>
        <end position="75"/>
    </location>
</feature>
<sequence>MATAREAAEAEFRRFDTDGDGLLTAEEIRKANEALGGHGASESEIEDFITAADSDGDGTIGLEEFVGLVGHGRHEKA</sequence>
<comment type="caution">
    <text evidence="4">The sequence shown here is derived from an EMBL/GenBank/DDBJ whole genome shotgun (WGS) entry which is preliminary data.</text>
</comment>
<keyword evidence="2" id="KW-0106">Calcium</keyword>
<accession>A0ABV8GPM5</accession>
<feature type="domain" description="EF-hand" evidence="3">
    <location>
        <begin position="3"/>
        <end position="38"/>
    </location>
</feature>
<name>A0ABV8GPM5_9ACTN</name>
<dbReference type="InterPro" id="IPR002048">
    <property type="entry name" value="EF_hand_dom"/>
</dbReference>
<dbReference type="RefSeq" id="WP_379534703.1">
    <property type="nucleotide sequence ID" value="NZ_JBHSBI010000038.1"/>
</dbReference>
<dbReference type="SUPFAM" id="SSF47473">
    <property type="entry name" value="EF-hand"/>
    <property type="match status" value="1"/>
</dbReference>
<dbReference type="PROSITE" id="PS50222">
    <property type="entry name" value="EF_HAND_2"/>
    <property type="match status" value="2"/>
</dbReference>
<dbReference type="InterPro" id="IPR050145">
    <property type="entry name" value="Centrin_CML-like"/>
</dbReference>